<dbReference type="EMBL" id="MFKF01000158">
    <property type="protein sequence ID" value="OGG52083.1"/>
    <property type="molecule type" value="Genomic_DNA"/>
</dbReference>
<accession>A0A1F6CSF6</accession>
<sequence>MFRPARHGIFGSWREPYTVSMKAKDLREIQKTCLWVAVGLLLLAGFVLFQAVQSGIQTPDRLNPQAVAALTLLWLMPLPVLLGAILFAHFGALAQAEAHHLESRDPEGVRRDE</sequence>
<comment type="caution">
    <text evidence="2">The sequence shown here is derived from an EMBL/GenBank/DDBJ whole genome shotgun (WGS) entry which is preliminary data.</text>
</comment>
<feature type="transmembrane region" description="Helical" evidence="1">
    <location>
        <begin position="72"/>
        <end position="94"/>
    </location>
</feature>
<dbReference type="AlphaFoldDB" id="A0A1F6CSF6"/>
<reference evidence="2 3" key="1">
    <citation type="journal article" date="2016" name="Nat. Commun.">
        <title>Thousands of microbial genomes shed light on interconnected biogeochemical processes in an aquifer system.</title>
        <authorList>
            <person name="Anantharaman K."/>
            <person name="Brown C.T."/>
            <person name="Hug L.A."/>
            <person name="Sharon I."/>
            <person name="Castelle C.J."/>
            <person name="Probst A.J."/>
            <person name="Thomas B.C."/>
            <person name="Singh A."/>
            <person name="Wilkins M.J."/>
            <person name="Karaoz U."/>
            <person name="Brodie E.L."/>
            <person name="Williams K.H."/>
            <person name="Hubbard S.S."/>
            <person name="Banfield J.F."/>
        </authorList>
    </citation>
    <scope>NUCLEOTIDE SEQUENCE [LARGE SCALE GENOMIC DNA]</scope>
    <source>
        <strain evidence="3">RIFCSPLOWO2_12_FULL_64_10</strain>
    </source>
</reference>
<dbReference type="Proteomes" id="UP000178606">
    <property type="component" value="Unassembled WGS sequence"/>
</dbReference>
<keyword evidence="1" id="KW-1133">Transmembrane helix</keyword>
<organism evidence="2 3">
    <name type="scientific">Handelsmanbacteria sp. (strain RIFCSPLOWO2_12_FULL_64_10)</name>
    <dbReference type="NCBI Taxonomy" id="1817868"/>
    <lineage>
        <taxon>Bacteria</taxon>
        <taxon>Candidatus Handelsmaniibacteriota</taxon>
    </lineage>
</organism>
<feature type="transmembrane region" description="Helical" evidence="1">
    <location>
        <begin position="32"/>
        <end position="52"/>
    </location>
</feature>
<protein>
    <submittedName>
        <fullName evidence="2">Uncharacterized protein</fullName>
    </submittedName>
</protein>
<evidence type="ECO:0000256" key="1">
    <source>
        <dbReference type="SAM" id="Phobius"/>
    </source>
</evidence>
<keyword evidence="1" id="KW-0472">Membrane</keyword>
<keyword evidence="1" id="KW-0812">Transmembrane</keyword>
<evidence type="ECO:0000313" key="2">
    <source>
        <dbReference type="EMBL" id="OGG52083.1"/>
    </source>
</evidence>
<evidence type="ECO:0000313" key="3">
    <source>
        <dbReference type="Proteomes" id="UP000178606"/>
    </source>
</evidence>
<name>A0A1F6CSF6_HANXR</name>
<proteinExistence type="predicted"/>
<gene>
    <name evidence="2" type="ORF">A3F84_25880</name>
</gene>